<gene>
    <name evidence="2" type="ORF">NCTC10717_00044</name>
</gene>
<feature type="transmembrane region" description="Helical" evidence="1">
    <location>
        <begin position="6"/>
        <end position="26"/>
    </location>
</feature>
<keyword evidence="3" id="KW-1185">Reference proteome</keyword>
<accession>A0A380MKA1</accession>
<sequence length="37" mass="4548">MLITLTLIKGILCMFAFVYFSHELWVDFKKLRDRRKN</sequence>
<keyword evidence="1" id="KW-1133">Transmembrane helix</keyword>
<evidence type="ECO:0000313" key="3">
    <source>
        <dbReference type="Proteomes" id="UP000254575"/>
    </source>
</evidence>
<evidence type="ECO:0000256" key="1">
    <source>
        <dbReference type="SAM" id="Phobius"/>
    </source>
</evidence>
<name>A0A380MKA1_9GAMM</name>
<protein>
    <submittedName>
        <fullName evidence="2">Uncharacterized protein</fullName>
    </submittedName>
</protein>
<evidence type="ECO:0000313" key="2">
    <source>
        <dbReference type="EMBL" id="SUO90250.1"/>
    </source>
</evidence>
<keyword evidence="1" id="KW-0472">Membrane</keyword>
<dbReference type="Proteomes" id="UP000254575">
    <property type="component" value="Unassembled WGS sequence"/>
</dbReference>
<reference evidence="2 3" key="1">
    <citation type="submission" date="2018-06" db="EMBL/GenBank/DDBJ databases">
        <authorList>
            <consortium name="Pathogen Informatics"/>
            <person name="Doyle S."/>
        </authorList>
    </citation>
    <scope>NUCLEOTIDE SEQUENCE [LARGE SCALE GENOMIC DNA]</scope>
    <source>
        <strain evidence="2 3">NCTC10717</strain>
    </source>
</reference>
<proteinExistence type="predicted"/>
<keyword evidence="1" id="KW-0812">Transmembrane</keyword>
<dbReference type="AlphaFoldDB" id="A0A380MKA1"/>
<organism evidence="2 3">
    <name type="scientific">Suttonella indologenes</name>
    <dbReference type="NCBI Taxonomy" id="13276"/>
    <lineage>
        <taxon>Bacteria</taxon>
        <taxon>Pseudomonadati</taxon>
        <taxon>Pseudomonadota</taxon>
        <taxon>Gammaproteobacteria</taxon>
        <taxon>Cardiobacteriales</taxon>
        <taxon>Cardiobacteriaceae</taxon>
        <taxon>Suttonella</taxon>
    </lineage>
</organism>
<dbReference type="EMBL" id="UHIA01000002">
    <property type="protein sequence ID" value="SUO90250.1"/>
    <property type="molecule type" value="Genomic_DNA"/>
</dbReference>